<evidence type="ECO:0000313" key="2">
    <source>
        <dbReference type="EMBL" id="NYD71698.1"/>
    </source>
</evidence>
<reference evidence="2 3" key="1">
    <citation type="submission" date="2020-07" db="EMBL/GenBank/DDBJ databases">
        <title>Sequencing the genomes of 1000 actinobacteria strains.</title>
        <authorList>
            <person name="Klenk H.-P."/>
        </authorList>
    </citation>
    <scope>NUCLEOTIDE SEQUENCE [LARGE SCALE GENOMIC DNA]</scope>
    <source>
        <strain evidence="2 3">DSM 26474</strain>
    </source>
</reference>
<gene>
    <name evidence="2" type="ORF">BJ984_002856</name>
</gene>
<evidence type="ECO:0000313" key="3">
    <source>
        <dbReference type="Proteomes" id="UP000549913"/>
    </source>
</evidence>
<dbReference type="InterPro" id="IPR002347">
    <property type="entry name" value="SDR_fam"/>
</dbReference>
<dbReference type="PRINTS" id="PR00081">
    <property type="entry name" value="GDHRDH"/>
</dbReference>
<dbReference type="PANTHER" id="PTHR43157">
    <property type="entry name" value="PHOSPHATIDYLINOSITOL-GLYCAN BIOSYNTHESIS CLASS F PROTEIN-RELATED"/>
    <property type="match status" value="1"/>
</dbReference>
<keyword evidence="1" id="KW-0560">Oxidoreductase</keyword>
<comment type="caution">
    <text evidence="2">The sequence shown here is derived from an EMBL/GenBank/DDBJ whole genome shotgun (WGS) entry which is preliminary data.</text>
</comment>
<dbReference type="RefSeq" id="WP_179548590.1">
    <property type="nucleotide sequence ID" value="NZ_BSEW01000002.1"/>
</dbReference>
<sequence>MSESTAGSRAGGARDELRGRHVVVTGGTGGLGYWASEQLAARGASVVIAARSPEKGAAALASLAQHVPGADARFVRLDLADLASVEAAAIELAGLPPIDALIANAGVLSSDGRQVTADGFESMIGTNLLGHAALIGRLLPRMLEPGRAPGRAGPRIVSLGSISHEFFRIDLDDLQSERGRFREFRTYGRSKLAVMTFAFELDRRLRAAGADVASLVAHPGFAVDELTPPRDILPTPKTAGALVRAGYRLGAQGKDAGALPLVVAAVDPRSAGGQYWGPSGWRQLKGRPAIVAAKPYARDRAVAERLWAAIEELTGIRYPV</sequence>
<proteinExistence type="predicted"/>
<dbReference type="Proteomes" id="UP000549913">
    <property type="component" value="Unassembled WGS sequence"/>
</dbReference>
<evidence type="ECO:0000256" key="1">
    <source>
        <dbReference type="ARBA" id="ARBA00023002"/>
    </source>
</evidence>
<dbReference type="SUPFAM" id="SSF51735">
    <property type="entry name" value="NAD(P)-binding Rossmann-fold domains"/>
    <property type="match status" value="1"/>
</dbReference>
<dbReference type="InterPro" id="IPR036291">
    <property type="entry name" value="NAD(P)-bd_dom_sf"/>
</dbReference>
<dbReference type="Gene3D" id="3.40.50.720">
    <property type="entry name" value="NAD(P)-binding Rossmann-like Domain"/>
    <property type="match status" value="1"/>
</dbReference>
<dbReference type="EMBL" id="JACCBM010000001">
    <property type="protein sequence ID" value="NYD71698.1"/>
    <property type="molecule type" value="Genomic_DNA"/>
</dbReference>
<keyword evidence="3" id="KW-1185">Reference proteome</keyword>
<dbReference type="PANTHER" id="PTHR43157:SF31">
    <property type="entry name" value="PHOSPHATIDYLINOSITOL-GLYCAN BIOSYNTHESIS CLASS F PROTEIN"/>
    <property type="match status" value="1"/>
</dbReference>
<protein>
    <submittedName>
        <fullName evidence="2">NAD(P)-dependent dehydrogenase (Short-subunit alcohol dehydrogenase family)</fullName>
    </submittedName>
</protein>
<dbReference type="GO" id="GO:0016491">
    <property type="term" value="F:oxidoreductase activity"/>
    <property type="evidence" value="ECO:0007669"/>
    <property type="project" value="UniProtKB-KW"/>
</dbReference>
<name>A0A852SRV7_9MICO</name>
<dbReference type="Pfam" id="PF00106">
    <property type="entry name" value="adh_short"/>
    <property type="match status" value="1"/>
</dbReference>
<organism evidence="2 3">
    <name type="scientific">Herbiconiux flava</name>
    <dbReference type="NCBI Taxonomy" id="881268"/>
    <lineage>
        <taxon>Bacteria</taxon>
        <taxon>Bacillati</taxon>
        <taxon>Actinomycetota</taxon>
        <taxon>Actinomycetes</taxon>
        <taxon>Micrococcales</taxon>
        <taxon>Microbacteriaceae</taxon>
        <taxon>Herbiconiux</taxon>
    </lineage>
</organism>
<dbReference type="AlphaFoldDB" id="A0A852SRV7"/>
<accession>A0A852SRV7</accession>